<gene>
    <name evidence="2" type="ORF">KS419_09105</name>
</gene>
<organism evidence="2 3">
    <name type="scientific">Evansella tamaricis</name>
    <dbReference type="NCBI Taxonomy" id="2069301"/>
    <lineage>
        <taxon>Bacteria</taxon>
        <taxon>Bacillati</taxon>
        <taxon>Bacillota</taxon>
        <taxon>Bacilli</taxon>
        <taxon>Bacillales</taxon>
        <taxon>Bacillaceae</taxon>
        <taxon>Evansella</taxon>
    </lineage>
</organism>
<dbReference type="EMBL" id="JAHQCS010000088">
    <property type="protein sequence ID" value="MBU9711894.1"/>
    <property type="molecule type" value="Genomic_DNA"/>
</dbReference>
<proteinExistence type="predicted"/>
<feature type="compositionally biased region" description="Basic and acidic residues" evidence="1">
    <location>
        <begin position="71"/>
        <end position="86"/>
    </location>
</feature>
<feature type="region of interest" description="Disordered" evidence="1">
    <location>
        <begin position="65"/>
        <end position="92"/>
    </location>
</feature>
<accession>A0ABS6JFA1</accession>
<protein>
    <submittedName>
        <fullName evidence="2">Uncharacterized protein</fullName>
    </submittedName>
</protein>
<keyword evidence="3" id="KW-1185">Reference proteome</keyword>
<comment type="caution">
    <text evidence="2">The sequence shown here is derived from an EMBL/GenBank/DDBJ whole genome shotgun (WGS) entry which is preliminary data.</text>
</comment>
<dbReference type="RefSeq" id="WP_217065996.1">
    <property type="nucleotide sequence ID" value="NZ_JAHQCS010000088.1"/>
</dbReference>
<evidence type="ECO:0000313" key="2">
    <source>
        <dbReference type="EMBL" id="MBU9711894.1"/>
    </source>
</evidence>
<name>A0ABS6JFA1_9BACI</name>
<evidence type="ECO:0000313" key="3">
    <source>
        <dbReference type="Proteomes" id="UP000784880"/>
    </source>
</evidence>
<sequence>MNSLSEHAKKELYNALQGKESGAVVINGKLFSIEVENEDEDTTIENEVTDSLSKEIDEYPELKASLSRYLDTPEMKRYSGSELKSRRNEKRK</sequence>
<dbReference type="Proteomes" id="UP000784880">
    <property type="component" value="Unassembled WGS sequence"/>
</dbReference>
<reference evidence="2 3" key="1">
    <citation type="submission" date="2021-06" db="EMBL/GenBank/DDBJ databases">
        <title>Bacillus sp. RD4P76, an endophyte from a halophyte.</title>
        <authorList>
            <person name="Sun J.-Q."/>
        </authorList>
    </citation>
    <scope>NUCLEOTIDE SEQUENCE [LARGE SCALE GENOMIC DNA]</scope>
    <source>
        <strain evidence="2 3">CGMCC 1.15917</strain>
    </source>
</reference>
<evidence type="ECO:0000256" key="1">
    <source>
        <dbReference type="SAM" id="MobiDB-lite"/>
    </source>
</evidence>